<dbReference type="SUPFAM" id="SSF54523">
    <property type="entry name" value="Pili subunits"/>
    <property type="match status" value="1"/>
</dbReference>
<keyword evidence="1" id="KW-0812">Transmembrane</keyword>
<organism evidence="2 3">
    <name type="scientific">Puniceicoccus vermicola</name>
    <dbReference type="NCBI Taxonomy" id="388746"/>
    <lineage>
        <taxon>Bacteria</taxon>
        <taxon>Pseudomonadati</taxon>
        <taxon>Verrucomicrobiota</taxon>
        <taxon>Opitutia</taxon>
        <taxon>Puniceicoccales</taxon>
        <taxon>Puniceicoccaceae</taxon>
        <taxon>Puniceicoccus</taxon>
    </lineage>
</organism>
<sequence length="233" mass="25889">MTHRSSSKTPGFSLIELLVVIAVLGILAAILVPAIQSVRENANSAKCSQNLRQLAMGSQLFGKDHDGMIVPWRYRPKGDNGGTAYWEESLSPYLDIPVSESKAEVPNTSVLLCPTEQENGKGETVYFEDGYHTNYSINLHIAWNQPGNPEGKSHPVFKKGYFHRMTDPAKTYLFIDLFGSGGGGFWMGPNLVYPHQGRVNVAYVDGHVEAKTEAEMQEYLDDPKHIFWMGTNP</sequence>
<dbReference type="Pfam" id="PF07963">
    <property type="entry name" value="N_methyl"/>
    <property type="match status" value="1"/>
</dbReference>
<keyword evidence="1" id="KW-0472">Membrane</keyword>
<dbReference type="AlphaFoldDB" id="A0A7X1E5S1"/>
<keyword evidence="1" id="KW-1133">Transmembrane helix</keyword>
<dbReference type="PANTHER" id="PTHR30093">
    <property type="entry name" value="GENERAL SECRETION PATHWAY PROTEIN G"/>
    <property type="match status" value="1"/>
</dbReference>
<evidence type="ECO:0000313" key="3">
    <source>
        <dbReference type="Proteomes" id="UP000525652"/>
    </source>
</evidence>
<dbReference type="EMBL" id="JACHVA010000126">
    <property type="protein sequence ID" value="MBC2603348.1"/>
    <property type="molecule type" value="Genomic_DNA"/>
</dbReference>
<dbReference type="NCBIfam" id="TIGR04294">
    <property type="entry name" value="pre_pil_HX9DG"/>
    <property type="match status" value="1"/>
</dbReference>
<proteinExistence type="predicted"/>
<accession>A0A7X1E5S1</accession>
<name>A0A7X1E5S1_9BACT</name>
<keyword evidence="3" id="KW-1185">Reference proteome</keyword>
<gene>
    <name evidence="2" type="ORF">H5P30_16315</name>
</gene>
<protein>
    <submittedName>
        <fullName evidence="2">Prepilin-type N-terminal cleavage/methylation domain-containing protein</fullName>
    </submittedName>
</protein>
<dbReference type="InterPro" id="IPR027558">
    <property type="entry name" value="Pre_pil_HX9DG_C"/>
</dbReference>
<dbReference type="RefSeq" id="WP_185693980.1">
    <property type="nucleotide sequence ID" value="NZ_JACHVA010000126.1"/>
</dbReference>
<dbReference type="InterPro" id="IPR012902">
    <property type="entry name" value="N_methyl_site"/>
</dbReference>
<comment type="caution">
    <text evidence="2">The sequence shown here is derived from an EMBL/GenBank/DDBJ whole genome shotgun (WGS) entry which is preliminary data.</text>
</comment>
<evidence type="ECO:0000256" key="1">
    <source>
        <dbReference type="SAM" id="Phobius"/>
    </source>
</evidence>
<dbReference type="Proteomes" id="UP000525652">
    <property type="component" value="Unassembled WGS sequence"/>
</dbReference>
<dbReference type="InterPro" id="IPR045584">
    <property type="entry name" value="Pilin-like"/>
</dbReference>
<reference evidence="2 3" key="1">
    <citation type="submission" date="2020-07" db="EMBL/GenBank/DDBJ databases">
        <authorList>
            <person name="Feng X."/>
        </authorList>
    </citation>
    <scope>NUCLEOTIDE SEQUENCE [LARGE SCALE GENOMIC DNA]</scope>
    <source>
        <strain evidence="2 3">JCM14086</strain>
    </source>
</reference>
<dbReference type="Gene3D" id="3.30.700.10">
    <property type="entry name" value="Glycoprotein, Type 4 Pilin"/>
    <property type="match status" value="1"/>
</dbReference>
<dbReference type="NCBIfam" id="TIGR02532">
    <property type="entry name" value="IV_pilin_GFxxxE"/>
    <property type="match status" value="1"/>
</dbReference>
<evidence type="ECO:0000313" key="2">
    <source>
        <dbReference type="EMBL" id="MBC2603348.1"/>
    </source>
</evidence>
<feature type="transmembrane region" description="Helical" evidence="1">
    <location>
        <begin position="12"/>
        <end position="35"/>
    </location>
</feature>